<protein>
    <submittedName>
        <fullName evidence="1">YacP-like NYN domain protein</fullName>
    </submittedName>
</protein>
<dbReference type="CDD" id="cd10912">
    <property type="entry name" value="PIN_YacP-like"/>
    <property type="match status" value="1"/>
</dbReference>
<dbReference type="RefSeq" id="WP_079425243.1">
    <property type="nucleotide sequence ID" value="NZ_MZGV01000029.1"/>
</dbReference>
<comment type="caution">
    <text evidence="1">The sequence shown here is derived from an EMBL/GenBank/DDBJ whole genome shotgun (WGS) entry which is preliminary data.</text>
</comment>
<dbReference type="Proteomes" id="UP000190080">
    <property type="component" value="Unassembled WGS sequence"/>
</dbReference>
<keyword evidence="2" id="KW-1185">Reference proteome</keyword>
<dbReference type="STRING" id="1450648.CLORY_26610"/>
<reference evidence="1 2" key="1">
    <citation type="submission" date="2017-03" db="EMBL/GenBank/DDBJ databases">
        <title>Genome sequence of Clostridium oryzae DSM 28571.</title>
        <authorList>
            <person name="Poehlein A."/>
            <person name="Daniel R."/>
        </authorList>
    </citation>
    <scope>NUCLEOTIDE SEQUENCE [LARGE SCALE GENOMIC DNA]</scope>
    <source>
        <strain evidence="1 2">DSM 28571</strain>
    </source>
</reference>
<sequence length="169" mass="19633">MRIIFVDGYNVINSWPELNDIKKYSYEKARQKLIEMLQEYAAYKGYKLVLVFDGHKLQGNLGSKERVSGITVVFTKENETADNYIEKSVNDIGKNQDICVVTSDAMEQMVIFQRGATRMSSAEFHLEVQDARKSIKKKIEGMPSIQRNVLEERIDKDILEKLEKIRRNH</sequence>
<organism evidence="1 2">
    <name type="scientific">Clostridium oryzae</name>
    <dbReference type="NCBI Taxonomy" id="1450648"/>
    <lineage>
        <taxon>Bacteria</taxon>
        <taxon>Bacillati</taxon>
        <taxon>Bacillota</taxon>
        <taxon>Clostridia</taxon>
        <taxon>Eubacteriales</taxon>
        <taxon>Clostridiaceae</taxon>
        <taxon>Clostridium</taxon>
    </lineage>
</organism>
<evidence type="ECO:0000313" key="1">
    <source>
        <dbReference type="EMBL" id="OPJ60612.1"/>
    </source>
</evidence>
<dbReference type="OrthoDB" id="9792160at2"/>
<name>A0A1V4IKQ0_9CLOT</name>
<dbReference type="AlphaFoldDB" id="A0A1V4IKQ0"/>
<accession>A0A1V4IKQ0</accession>
<dbReference type="Pfam" id="PF05991">
    <property type="entry name" value="NYN_YacP"/>
    <property type="match status" value="1"/>
</dbReference>
<gene>
    <name evidence="1" type="ORF">CLORY_26610</name>
</gene>
<evidence type="ECO:0000313" key="2">
    <source>
        <dbReference type="Proteomes" id="UP000190080"/>
    </source>
</evidence>
<dbReference type="EMBL" id="MZGV01000029">
    <property type="protein sequence ID" value="OPJ60612.1"/>
    <property type="molecule type" value="Genomic_DNA"/>
</dbReference>
<dbReference type="PANTHER" id="PTHR34547">
    <property type="entry name" value="YACP-LIKE NYN DOMAIN PROTEIN"/>
    <property type="match status" value="1"/>
</dbReference>
<dbReference type="InterPro" id="IPR010298">
    <property type="entry name" value="YacP-like"/>
</dbReference>
<dbReference type="PANTHER" id="PTHR34547:SF1">
    <property type="entry name" value="YACP-LIKE NYN DOMAIN PROTEIN"/>
    <property type="match status" value="1"/>
</dbReference>
<proteinExistence type="predicted"/>